<evidence type="ECO:0000256" key="7">
    <source>
        <dbReference type="RuleBase" id="RU363032"/>
    </source>
</evidence>
<comment type="subcellular location">
    <subcellularLocation>
        <location evidence="1 7">Cell membrane</location>
        <topology evidence="1 7">Multi-pass membrane protein</topology>
    </subcellularLocation>
</comment>
<feature type="transmembrane region" description="Helical" evidence="7">
    <location>
        <begin position="29"/>
        <end position="50"/>
    </location>
</feature>
<protein>
    <submittedName>
        <fullName evidence="9">ABC transporter permease</fullName>
    </submittedName>
</protein>
<organism evidence="9 10">
    <name type="scientific">Microvirga alba</name>
    <dbReference type="NCBI Taxonomy" id="2791025"/>
    <lineage>
        <taxon>Bacteria</taxon>
        <taxon>Pseudomonadati</taxon>
        <taxon>Pseudomonadota</taxon>
        <taxon>Alphaproteobacteria</taxon>
        <taxon>Hyphomicrobiales</taxon>
        <taxon>Methylobacteriaceae</taxon>
        <taxon>Microvirga</taxon>
    </lineage>
</organism>
<evidence type="ECO:0000256" key="3">
    <source>
        <dbReference type="ARBA" id="ARBA00022475"/>
    </source>
</evidence>
<keyword evidence="10" id="KW-1185">Reference proteome</keyword>
<evidence type="ECO:0000256" key="1">
    <source>
        <dbReference type="ARBA" id="ARBA00004651"/>
    </source>
</evidence>
<evidence type="ECO:0000256" key="5">
    <source>
        <dbReference type="ARBA" id="ARBA00022989"/>
    </source>
</evidence>
<dbReference type="SUPFAM" id="SSF161098">
    <property type="entry name" value="MetI-like"/>
    <property type="match status" value="1"/>
</dbReference>
<dbReference type="CDD" id="cd06261">
    <property type="entry name" value="TM_PBP2"/>
    <property type="match status" value="1"/>
</dbReference>
<dbReference type="AlphaFoldDB" id="A0A931FRJ8"/>
<evidence type="ECO:0000256" key="6">
    <source>
        <dbReference type="ARBA" id="ARBA00023136"/>
    </source>
</evidence>
<sequence length="290" mass="31235">MKVESSNLGISRANPAWQTLSRLFHNRSFMIGMSLVVLIAVIAVFADLLSPYDPLRNSFRTRLRPPDATFWFGTDHFGRDILSRVIHGARISLMIGLMTALLTGVVGTLVGATAGFFRALDNPIMRLMDALMAFPAILLAITVAAVLGASVTNVVIALAVATTPHTARIVRASVLTVREREFVEAARALGATDLRLLFRHVIPNTFGPLIVRLTYVFATAILAEAALSFIGVGPPPPAPSFGSIIAQGRDFIAEAPWITIFPGLAIMISVLGLNLLGDGLRDVLDPRMRV</sequence>
<reference evidence="9" key="1">
    <citation type="submission" date="2020-11" db="EMBL/GenBank/DDBJ databases">
        <authorList>
            <person name="Kim M.K."/>
        </authorList>
    </citation>
    <scope>NUCLEOTIDE SEQUENCE</scope>
    <source>
        <strain evidence="9">BT350</strain>
    </source>
</reference>
<dbReference type="InterPro" id="IPR050366">
    <property type="entry name" value="BP-dependent_transpt_permease"/>
</dbReference>
<evidence type="ECO:0000256" key="2">
    <source>
        <dbReference type="ARBA" id="ARBA00022448"/>
    </source>
</evidence>
<dbReference type="Proteomes" id="UP000599312">
    <property type="component" value="Unassembled WGS sequence"/>
</dbReference>
<evidence type="ECO:0000313" key="9">
    <source>
        <dbReference type="EMBL" id="MBF9232821.1"/>
    </source>
</evidence>
<keyword evidence="5 7" id="KW-1133">Transmembrane helix</keyword>
<accession>A0A931FRJ8</accession>
<dbReference type="PANTHER" id="PTHR43386">
    <property type="entry name" value="OLIGOPEPTIDE TRANSPORT SYSTEM PERMEASE PROTEIN APPC"/>
    <property type="match status" value="1"/>
</dbReference>
<dbReference type="InterPro" id="IPR025966">
    <property type="entry name" value="OppC_N"/>
</dbReference>
<comment type="caution">
    <text evidence="9">The sequence shown here is derived from an EMBL/GenBank/DDBJ whole genome shotgun (WGS) entry which is preliminary data.</text>
</comment>
<evidence type="ECO:0000256" key="4">
    <source>
        <dbReference type="ARBA" id="ARBA00022692"/>
    </source>
</evidence>
<feature type="domain" description="ABC transmembrane type-1" evidence="8">
    <location>
        <begin position="89"/>
        <end position="277"/>
    </location>
</feature>
<evidence type="ECO:0000259" key="8">
    <source>
        <dbReference type="PROSITE" id="PS50928"/>
    </source>
</evidence>
<dbReference type="InterPro" id="IPR035906">
    <property type="entry name" value="MetI-like_sf"/>
</dbReference>
<proteinExistence type="inferred from homology"/>
<dbReference type="InterPro" id="IPR000515">
    <property type="entry name" value="MetI-like"/>
</dbReference>
<keyword evidence="3" id="KW-1003">Cell membrane</keyword>
<name>A0A931FRJ8_9HYPH</name>
<dbReference type="EMBL" id="JADQDO010000002">
    <property type="protein sequence ID" value="MBF9232821.1"/>
    <property type="molecule type" value="Genomic_DNA"/>
</dbReference>
<comment type="similarity">
    <text evidence="7">Belongs to the binding-protein-dependent transport system permease family.</text>
</comment>
<dbReference type="RefSeq" id="WP_196270813.1">
    <property type="nucleotide sequence ID" value="NZ_JADQDO010000002.1"/>
</dbReference>
<keyword evidence="6 7" id="KW-0472">Membrane</keyword>
<dbReference type="Pfam" id="PF00528">
    <property type="entry name" value="BPD_transp_1"/>
    <property type="match status" value="1"/>
</dbReference>
<dbReference type="Gene3D" id="1.10.3720.10">
    <property type="entry name" value="MetI-like"/>
    <property type="match status" value="1"/>
</dbReference>
<feature type="transmembrane region" description="Helical" evidence="7">
    <location>
        <begin position="91"/>
        <end position="117"/>
    </location>
</feature>
<keyword evidence="4 7" id="KW-0812">Transmembrane</keyword>
<feature type="transmembrane region" description="Helical" evidence="7">
    <location>
        <begin position="137"/>
        <end position="161"/>
    </location>
</feature>
<keyword evidence="2 7" id="KW-0813">Transport</keyword>
<dbReference type="Pfam" id="PF12911">
    <property type="entry name" value="OppC_N"/>
    <property type="match status" value="1"/>
</dbReference>
<dbReference type="PANTHER" id="PTHR43386:SF25">
    <property type="entry name" value="PEPTIDE ABC TRANSPORTER PERMEASE PROTEIN"/>
    <property type="match status" value="1"/>
</dbReference>
<gene>
    <name evidence="9" type="ORF">I2H38_05445</name>
</gene>
<evidence type="ECO:0000313" key="10">
    <source>
        <dbReference type="Proteomes" id="UP000599312"/>
    </source>
</evidence>
<dbReference type="GO" id="GO:0005886">
    <property type="term" value="C:plasma membrane"/>
    <property type="evidence" value="ECO:0007669"/>
    <property type="project" value="UniProtKB-SubCell"/>
</dbReference>
<feature type="transmembrane region" description="Helical" evidence="7">
    <location>
        <begin position="257"/>
        <end position="277"/>
    </location>
</feature>
<dbReference type="GO" id="GO:0055085">
    <property type="term" value="P:transmembrane transport"/>
    <property type="evidence" value="ECO:0007669"/>
    <property type="project" value="InterPro"/>
</dbReference>
<dbReference type="PROSITE" id="PS50928">
    <property type="entry name" value="ABC_TM1"/>
    <property type="match status" value="1"/>
</dbReference>
<feature type="transmembrane region" description="Helical" evidence="7">
    <location>
        <begin position="209"/>
        <end position="232"/>
    </location>
</feature>